<evidence type="ECO:0000313" key="5">
    <source>
        <dbReference type="EMBL" id="KAH9311593.1"/>
    </source>
</evidence>
<dbReference type="InterPro" id="IPR004088">
    <property type="entry name" value="KH_dom_type_1"/>
</dbReference>
<dbReference type="AlphaFoldDB" id="A0AA38FYQ0"/>
<dbReference type="PROSITE" id="PS50084">
    <property type="entry name" value="KH_TYPE_1"/>
    <property type="match status" value="5"/>
</dbReference>
<accession>A0AA38FYQ0</accession>
<dbReference type="SUPFAM" id="SSF54791">
    <property type="entry name" value="Eukaryotic type KH-domain (KH-domain type I)"/>
    <property type="match status" value="5"/>
</dbReference>
<evidence type="ECO:0000256" key="3">
    <source>
        <dbReference type="SAM" id="MobiDB-lite"/>
    </source>
</evidence>
<feature type="compositionally biased region" description="Basic and acidic residues" evidence="3">
    <location>
        <begin position="254"/>
        <end position="264"/>
    </location>
</feature>
<feature type="domain" description="K Homology" evidence="4">
    <location>
        <begin position="180"/>
        <end position="256"/>
    </location>
</feature>
<sequence>MERSRSKRPYYENNNNDDYNNTNKRYQSSSSYFSSRHPPPGRIYRPSHQHQQQHHYYYDNGNTPHSICFRILCPDAKAGSVIGKGGSIISSLRRDTGARINVQNLIQGDDERVIEVYETSDSHSPSRRLDPETANSNNLLSPAQDALLKIHSRINDEGNSNNNNSHHNNNGNYEEEDHNRRITTRLVVPRNHVGCLLGKGGKIIEQMREDTKTQIRILPRDQTLPRCVASTEEIVQVVGELNAVKKALRIISTRLKDNPPRERGQPPPHGRMYSPEHRSAPDDDVLPYGNTIARRSSLDGSVPGARSSVAFSGGRSSSHHPRASVYTPDVYEPHENDYEQSFYSEELVFRILCPNEKIGSIIGEGGGIIKRLREDIGVNIKVTDPVPGSEEIIIIISENEVPDDDLFPAQEALLHIQSCIVDLGPDKDGVITTRLLVPSSEIGCLHGKGGSILSEMRRQTRANIQILPREYLPPCALGADELVQIVGDIQVAREALMQVTSRLRRNLHREVSISGQALMSSLPSLDHLDSNFGPSSPGRSISSAPGFRGSGRFSLNYQSLSPSQGRSPSKDADSGGRAQENKERAAHEAALVRLGRSAGGLVTKTTVEVVIPEYAIAALIRKSENNIAQISEMSGAIVNLLEGRPGFEKVVEISGSPEQTHKAQSLLQAFILK</sequence>
<evidence type="ECO:0000313" key="6">
    <source>
        <dbReference type="Proteomes" id="UP000824469"/>
    </source>
</evidence>
<dbReference type="GO" id="GO:0003723">
    <property type="term" value="F:RNA binding"/>
    <property type="evidence" value="ECO:0007669"/>
    <property type="project" value="UniProtKB-UniRule"/>
</dbReference>
<feature type="domain" description="K Homology" evidence="4">
    <location>
        <begin position="65"/>
        <end position="125"/>
    </location>
</feature>
<evidence type="ECO:0000256" key="1">
    <source>
        <dbReference type="ARBA" id="ARBA00022737"/>
    </source>
</evidence>
<dbReference type="InterPro" id="IPR004087">
    <property type="entry name" value="KH_dom"/>
</dbReference>
<dbReference type="SMART" id="SM00322">
    <property type="entry name" value="KH"/>
    <property type="match status" value="5"/>
</dbReference>
<feature type="compositionally biased region" description="Polar residues" evidence="3">
    <location>
        <begin position="558"/>
        <end position="567"/>
    </location>
</feature>
<evidence type="ECO:0000256" key="2">
    <source>
        <dbReference type="PROSITE-ProRule" id="PRU00117"/>
    </source>
</evidence>
<proteinExistence type="predicted"/>
<dbReference type="OMA" id="HRDRGHF"/>
<dbReference type="Proteomes" id="UP000824469">
    <property type="component" value="Unassembled WGS sequence"/>
</dbReference>
<dbReference type="Gene3D" id="3.30.1370.10">
    <property type="entry name" value="K Homology domain, type 1"/>
    <property type="match status" value="3"/>
</dbReference>
<keyword evidence="2" id="KW-0694">RNA-binding</keyword>
<gene>
    <name evidence="5" type="ORF">KI387_026628</name>
</gene>
<dbReference type="Pfam" id="PF00013">
    <property type="entry name" value="KH_1"/>
    <property type="match status" value="5"/>
</dbReference>
<feature type="compositionally biased region" description="Basic and acidic residues" evidence="3">
    <location>
        <begin position="568"/>
        <end position="586"/>
    </location>
</feature>
<dbReference type="Gene3D" id="3.30.310.210">
    <property type="match status" value="1"/>
</dbReference>
<comment type="caution">
    <text evidence="5">The sequence shown here is derived from an EMBL/GenBank/DDBJ whole genome shotgun (WGS) entry which is preliminary data.</text>
</comment>
<feature type="region of interest" description="Disordered" evidence="3">
    <location>
        <begin position="154"/>
        <end position="178"/>
    </location>
</feature>
<feature type="non-terminal residue" evidence="5">
    <location>
        <position position="673"/>
    </location>
</feature>
<feature type="compositionally biased region" description="Low complexity" evidence="3">
    <location>
        <begin position="304"/>
        <end position="316"/>
    </location>
</feature>
<dbReference type="EMBL" id="JAHRHJ020000006">
    <property type="protein sequence ID" value="KAH9311593.1"/>
    <property type="molecule type" value="Genomic_DNA"/>
</dbReference>
<dbReference type="CDD" id="cd22459">
    <property type="entry name" value="KH-I_PEPPER_rpt1_like"/>
    <property type="match status" value="1"/>
</dbReference>
<feature type="region of interest" description="Disordered" evidence="3">
    <location>
        <begin position="1"/>
        <end position="52"/>
    </location>
</feature>
<organism evidence="5 6">
    <name type="scientific">Taxus chinensis</name>
    <name type="common">Chinese yew</name>
    <name type="synonym">Taxus wallichiana var. chinensis</name>
    <dbReference type="NCBI Taxonomy" id="29808"/>
    <lineage>
        <taxon>Eukaryota</taxon>
        <taxon>Viridiplantae</taxon>
        <taxon>Streptophyta</taxon>
        <taxon>Embryophyta</taxon>
        <taxon>Tracheophyta</taxon>
        <taxon>Spermatophyta</taxon>
        <taxon>Pinopsida</taxon>
        <taxon>Pinidae</taxon>
        <taxon>Conifers II</taxon>
        <taxon>Cupressales</taxon>
        <taxon>Taxaceae</taxon>
        <taxon>Taxus</taxon>
    </lineage>
</organism>
<feature type="domain" description="K Homology" evidence="4">
    <location>
        <begin position="345"/>
        <end position="418"/>
    </location>
</feature>
<keyword evidence="6" id="KW-1185">Reference proteome</keyword>
<feature type="compositionally biased region" description="Low complexity" evidence="3">
    <location>
        <begin position="157"/>
        <end position="172"/>
    </location>
</feature>
<feature type="compositionally biased region" description="Low complexity" evidence="3">
    <location>
        <begin position="11"/>
        <end position="35"/>
    </location>
</feature>
<dbReference type="PANTHER" id="PTHR10288">
    <property type="entry name" value="KH DOMAIN CONTAINING RNA BINDING PROTEIN"/>
    <property type="match status" value="1"/>
</dbReference>
<evidence type="ECO:0000259" key="4">
    <source>
        <dbReference type="SMART" id="SM00322"/>
    </source>
</evidence>
<feature type="region of interest" description="Disordered" evidence="3">
    <location>
        <begin position="253"/>
        <end position="328"/>
    </location>
</feature>
<dbReference type="InterPro" id="IPR036612">
    <property type="entry name" value="KH_dom_type_1_sf"/>
</dbReference>
<feature type="domain" description="K Homology" evidence="4">
    <location>
        <begin position="603"/>
        <end position="672"/>
    </location>
</feature>
<feature type="region of interest" description="Disordered" evidence="3">
    <location>
        <begin position="118"/>
        <end position="139"/>
    </location>
</feature>
<feature type="region of interest" description="Disordered" evidence="3">
    <location>
        <begin position="558"/>
        <end position="586"/>
    </location>
</feature>
<feature type="domain" description="K Homology" evidence="4">
    <location>
        <begin position="429"/>
        <end position="504"/>
    </location>
</feature>
<name>A0AA38FYQ0_TAXCH</name>
<reference evidence="5 6" key="1">
    <citation type="journal article" date="2021" name="Nat. Plants">
        <title>The Taxus genome provides insights into paclitaxel biosynthesis.</title>
        <authorList>
            <person name="Xiong X."/>
            <person name="Gou J."/>
            <person name="Liao Q."/>
            <person name="Li Y."/>
            <person name="Zhou Q."/>
            <person name="Bi G."/>
            <person name="Li C."/>
            <person name="Du R."/>
            <person name="Wang X."/>
            <person name="Sun T."/>
            <person name="Guo L."/>
            <person name="Liang H."/>
            <person name="Lu P."/>
            <person name="Wu Y."/>
            <person name="Zhang Z."/>
            <person name="Ro D.K."/>
            <person name="Shang Y."/>
            <person name="Huang S."/>
            <person name="Yan J."/>
        </authorList>
    </citation>
    <scope>NUCLEOTIDE SEQUENCE [LARGE SCALE GENOMIC DNA]</scope>
    <source>
        <strain evidence="5">Ta-2019</strain>
    </source>
</reference>
<protein>
    <recommendedName>
        <fullName evidence="4">K Homology domain-containing protein</fullName>
    </recommendedName>
</protein>
<keyword evidence="1" id="KW-0677">Repeat</keyword>
<dbReference type="CDD" id="cd22460">
    <property type="entry name" value="KH-I_PEPPER_rpt2_like"/>
    <property type="match status" value="2"/>
</dbReference>